<gene>
    <name evidence="1" type="ORF">SAMN05421813_102207</name>
</gene>
<dbReference type="STRING" id="990371.SAMN05421813_102207"/>
<keyword evidence="2" id="KW-1185">Reference proteome</keyword>
<evidence type="ECO:0000313" key="2">
    <source>
        <dbReference type="Proteomes" id="UP000199226"/>
    </source>
</evidence>
<accession>A0A1G9N2Z1</accession>
<dbReference type="Proteomes" id="UP000199226">
    <property type="component" value="Unassembled WGS sequence"/>
</dbReference>
<evidence type="ECO:0000313" key="1">
    <source>
        <dbReference type="EMBL" id="SDL80631.1"/>
    </source>
</evidence>
<dbReference type="AlphaFoldDB" id="A0A1G9N2Z1"/>
<dbReference type="RefSeq" id="WP_090699153.1">
    <property type="nucleotide sequence ID" value="NZ_FNHH01000002.1"/>
</dbReference>
<evidence type="ECO:0008006" key="3">
    <source>
        <dbReference type="Google" id="ProtNLM"/>
    </source>
</evidence>
<dbReference type="OrthoDB" id="9822085at2"/>
<proteinExistence type="predicted"/>
<name>A0A1G9N2Z1_9SPHI</name>
<sequence>MSTNLDLIKKERYSSRYTRGFLKMLINDGQKDADKYVEQFYSSKNYQERLESIKYLLNVAGKYTIPTTVFIDALHDFCSQVKIYVLKNYDFSTDNSSEMERILIDIARNDEKLQLRTLALEKLSAKNNMQFYDLFFSSSLLKSSKESAAGINGLYKLNRDRAYHMAKFRANTSSGNLDLAIAQIFLNEGDVYDLDFFKQRLKARNKFNKIELIRTYLKMLSKIRIESMVKSHILYIIDDVISTSNSDLIQHLIMELHNFISENQNKSEEHLQFVSKTIDLLLEKNYNCCLYFDPLESA</sequence>
<reference evidence="2" key="1">
    <citation type="submission" date="2016-10" db="EMBL/GenBank/DDBJ databases">
        <authorList>
            <person name="Varghese N."/>
            <person name="Submissions S."/>
        </authorList>
    </citation>
    <scope>NUCLEOTIDE SEQUENCE [LARGE SCALE GENOMIC DNA]</scope>
    <source>
        <strain evidence="2">DSM 24536</strain>
    </source>
</reference>
<organism evidence="1 2">
    <name type="scientific">Daejeonella rubra</name>
    <dbReference type="NCBI Taxonomy" id="990371"/>
    <lineage>
        <taxon>Bacteria</taxon>
        <taxon>Pseudomonadati</taxon>
        <taxon>Bacteroidota</taxon>
        <taxon>Sphingobacteriia</taxon>
        <taxon>Sphingobacteriales</taxon>
        <taxon>Sphingobacteriaceae</taxon>
        <taxon>Daejeonella</taxon>
    </lineage>
</organism>
<dbReference type="EMBL" id="FNHH01000002">
    <property type="protein sequence ID" value="SDL80631.1"/>
    <property type="molecule type" value="Genomic_DNA"/>
</dbReference>
<protein>
    <recommendedName>
        <fullName evidence="3">HEAT repeat-containing protein</fullName>
    </recommendedName>
</protein>